<dbReference type="Proteomes" id="UP000789739">
    <property type="component" value="Unassembled WGS sequence"/>
</dbReference>
<evidence type="ECO:0000313" key="1">
    <source>
        <dbReference type="EMBL" id="CAG8667887.1"/>
    </source>
</evidence>
<comment type="caution">
    <text evidence="1">The sequence shown here is derived from an EMBL/GenBank/DDBJ whole genome shotgun (WGS) entry which is preliminary data.</text>
</comment>
<keyword evidence="2" id="KW-1185">Reference proteome</keyword>
<dbReference type="OrthoDB" id="2414517at2759"/>
<proteinExistence type="predicted"/>
<feature type="non-terminal residue" evidence="1">
    <location>
        <position position="1"/>
    </location>
</feature>
<evidence type="ECO:0000313" key="2">
    <source>
        <dbReference type="Proteomes" id="UP000789739"/>
    </source>
</evidence>
<reference evidence="1" key="1">
    <citation type="submission" date="2021-06" db="EMBL/GenBank/DDBJ databases">
        <authorList>
            <person name="Kallberg Y."/>
            <person name="Tangrot J."/>
            <person name="Rosling A."/>
        </authorList>
    </citation>
    <scope>NUCLEOTIDE SEQUENCE</scope>
    <source>
        <strain evidence="1">BR232B</strain>
    </source>
</reference>
<accession>A0A9N9EBF3</accession>
<dbReference type="AlphaFoldDB" id="A0A9N9EBF3"/>
<organism evidence="1 2">
    <name type="scientific">Paraglomus brasilianum</name>
    <dbReference type="NCBI Taxonomy" id="144538"/>
    <lineage>
        <taxon>Eukaryota</taxon>
        <taxon>Fungi</taxon>
        <taxon>Fungi incertae sedis</taxon>
        <taxon>Mucoromycota</taxon>
        <taxon>Glomeromycotina</taxon>
        <taxon>Glomeromycetes</taxon>
        <taxon>Paraglomerales</taxon>
        <taxon>Paraglomeraceae</taxon>
        <taxon>Paraglomus</taxon>
    </lineage>
</organism>
<sequence>IGCKRKWNEVDEDTVGLEEAYGIVTDAEKWYFLHCKVSNDKGTEFELSKPPVTVNWFGTVEKYRADVKMVLEHILWLLSKMEEAEANMGIGWVNAPKDETR</sequence>
<protein>
    <submittedName>
        <fullName evidence="1">4680_t:CDS:1</fullName>
    </submittedName>
</protein>
<gene>
    <name evidence="1" type="ORF">PBRASI_LOCUS11142</name>
</gene>
<name>A0A9N9EBF3_9GLOM</name>
<dbReference type="EMBL" id="CAJVPI010004465">
    <property type="protein sequence ID" value="CAG8667887.1"/>
    <property type="molecule type" value="Genomic_DNA"/>
</dbReference>